<dbReference type="Proteomes" id="UP000789508">
    <property type="component" value="Unassembled WGS sequence"/>
</dbReference>
<evidence type="ECO:0000313" key="2">
    <source>
        <dbReference type="Proteomes" id="UP000789508"/>
    </source>
</evidence>
<evidence type="ECO:0000313" key="1">
    <source>
        <dbReference type="EMBL" id="CAG8525584.1"/>
    </source>
</evidence>
<name>A0A9N9ACK7_9GLOM</name>
<keyword evidence="2" id="KW-1185">Reference proteome</keyword>
<dbReference type="OrthoDB" id="10420470at2759"/>
<proteinExistence type="predicted"/>
<accession>A0A9N9ACK7</accession>
<comment type="caution">
    <text evidence="1">The sequence shown here is derived from an EMBL/GenBank/DDBJ whole genome shotgun (WGS) entry which is preliminary data.</text>
</comment>
<dbReference type="EMBL" id="CAJVPS010001132">
    <property type="protein sequence ID" value="CAG8525584.1"/>
    <property type="molecule type" value="Genomic_DNA"/>
</dbReference>
<gene>
    <name evidence="1" type="ORF">ALEPTO_LOCUS4685</name>
</gene>
<dbReference type="AlphaFoldDB" id="A0A9N9ACK7"/>
<sequence length="476" mass="54200">MLKFSLDKRNIYAFIKALKTIIKFSGDIVIYGDTEGVSSKLVFLSLGVQGTAYLQLIFPNQFFERIVICGRDQTTTYKKSNDLRTYARKREITLDSPDAVAVKIVSQNLKNAIFPPAYINSYEWEVNSGALIGSFKTPPNLLVATCVLNSGHVKTDRIRCTDADIKLPQLQISHEYHIQMFSRTLHNILKPFDTGKKNEFGSKVTLWAKEGESRRRLYIQTDYEAIPGHDGTIVSKEIPDNLVLIHNLDQWVYVNFDVAEYKTIISLFKGIHKHKKLQPTSNSDDDDTRIETNFQLKNSSINPVMEISGIETACPIRIMGYLRATAKFVNPMRPEPVIQNAPIKTFTSSLSYSPSSSSNNIAPLTPQHPRGSFEYKEEGFITPLHRTSAHQGMITPEVTPHRLQRENTVEVLDDAISQVSLDEQNDLDENENIDFCHPHKKPRPLIDFPKYEEKADETDLTARYFKLKKSQTRVDQ</sequence>
<dbReference type="Gene3D" id="3.70.10.10">
    <property type="match status" value="1"/>
</dbReference>
<reference evidence="1" key="1">
    <citation type="submission" date="2021-06" db="EMBL/GenBank/DDBJ databases">
        <authorList>
            <person name="Kallberg Y."/>
            <person name="Tangrot J."/>
            <person name="Rosling A."/>
        </authorList>
    </citation>
    <scope>NUCLEOTIDE SEQUENCE</scope>
    <source>
        <strain evidence="1">FL130A</strain>
    </source>
</reference>
<organism evidence="1 2">
    <name type="scientific">Ambispora leptoticha</name>
    <dbReference type="NCBI Taxonomy" id="144679"/>
    <lineage>
        <taxon>Eukaryota</taxon>
        <taxon>Fungi</taxon>
        <taxon>Fungi incertae sedis</taxon>
        <taxon>Mucoromycota</taxon>
        <taxon>Glomeromycotina</taxon>
        <taxon>Glomeromycetes</taxon>
        <taxon>Archaeosporales</taxon>
        <taxon>Ambisporaceae</taxon>
        <taxon>Ambispora</taxon>
    </lineage>
</organism>
<protein>
    <submittedName>
        <fullName evidence="1">12535_t:CDS:1</fullName>
    </submittedName>
</protein>